<gene>
    <name evidence="2" type="ORF">CDO81_18450</name>
</gene>
<evidence type="ECO:0000313" key="2">
    <source>
        <dbReference type="EMBL" id="OWR02803.1"/>
    </source>
</evidence>
<dbReference type="SUPFAM" id="SSF82784">
    <property type="entry name" value="OsmC-like"/>
    <property type="match status" value="1"/>
</dbReference>
<dbReference type="Proteomes" id="UP000197446">
    <property type="component" value="Unassembled WGS sequence"/>
</dbReference>
<dbReference type="GO" id="GO:0006979">
    <property type="term" value="P:response to oxidative stress"/>
    <property type="evidence" value="ECO:0007669"/>
    <property type="project" value="InterPro"/>
</dbReference>
<sequence length="135" mass="13996">MKNLYTAHVQVTSGRDGTATSSDGRLDLRLGFPKELGGAGDAANPEQLFVAGYAACFASSVKAAAAKLQVPAAAVRVDASATLSLRDDGSYLVSHVSLQVHGLSERADEVIAEARRICAYSNATRGNTVTDVTLA</sequence>
<comment type="caution">
    <text evidence="2">The sequence shown here is derived from an EMBL/GenBank/DDBJ whole genome shotgun (WGS) entry which is preliminary data.</text>
</comment>
<proteinExistence type="inferred from homology"/>
<evidence type="ECO:0000313" key="3">
    <source>
        <dbReference type="Proteomes" id="UP000197446"/>
    </source>
</evidence>
<dbReference type="PANTHER" id="PTHR33797">
    <property type="entry name" value="ORGANIC HYDROPEROXIDE RESISTANCE PROTEIN-LIKE"/>
    <property type="match status" value="1"/>
</dbReference>
<dbReference type="Pfam" id="PF02566">
    <property type="entry name" value="OsmC"/>
    <property type="match status" value="1"/>
</dbReference>
<organism evidence="2 3">
    <name type="scientific">Roseateles puraquae</name>
    <dbReference type="NCBI Taxonomy" id="431059"/>
    <lineage>
        <taxon>Bacteria</taxon>
        <taxon>Pseudomonadati</taxon>
        <taxon>Pseudomonadota</taxon>
        <taxon>Betaproteobacteria</taxon>
        <taxon>Burkholderiales</taxon>
        <taxon>Sphaerotilaceae</taxon>
        <taxon>Roseateles</taxon>
    </lineage>
</organism>
<dbReference type="EMBL" id="NISI01000007">
    <property type="protein sequence ID" value="OWR02803.1"/>
    <property type="molecule type" value="Genomic_DNA"/>
</dbReference>
<dbReference type="OrthoDB" id="9797508at2"/>
<dbReference type="AlphaFoldDB" id="A0A254NCC9"/>
<name>A0A254NCC9_9BURK</name>
<accession>A0A254NCC9</accession>
<dbReference type="InterPro" id="IPR036102">
    <property type="entry name" value="OsmC/Ohrsf"/>
</dbReference>
<dbReference type="InterPro" id="IPR019953">
    <property type="entry name" value="OHR"/>
</dbReference>
<keyword evidence="3" id="KW-1185">Reference proteome</keyword>
<evidence type="ECO:0008006" key="4">
    <source>
        <dbReference type="Google" id="ProtNLM"/>
    </source>
</evidence>
<protein>
    <recommendedName>
        <fullName evidence="4">Organic hydroperoxide resistance protein</fullName>
    </recommendedName>
</protein>
<dbReference type="InterPro" id="IPR003718">
    <property type="entry name" value="OsmC/Ohr_fam"/>
</dbReference>
<dbReference type="Gene3D" id="3.30.300.20">
    <property type="match status" value="1"/>
</dbReference>
<dbReference type="NCBIfam" id="TIGR03561">
    <property type="entry name" value="organ_hyd_perox"/>
    <property type="match status" value="1"/>
</dbReference>
<dbReference type="PANTHER" id="PTHR33797:SF2">
    <property type="entry name" value="ORGANIC HYDROPEROXIDE RESISTANCE PROTEIN-LIKE"/>
    <property type="match status" value="1"/>
</dbReference>
<reference evidence="2 3" key="1">
    <citation type="journal article" date="2007" name="Int. J. Syst. Evol. Microbiol.">
        <title>Description of Pelomonas aquatica sp. nov. and Pelomonas puraquae sp. nov., isolated from industrial and haemodialysis water.</title>
        <authorList>
            <person name="Gomila M."/>
            <person name="Bowien B."/>
            <person name="Falsen E."/>
            <person name="Moore E.R."/>
            <person name="Lalucat J."/>
        </authorList>
    </citation>
    <scope>NUCLEOTIDE SEQUENCE [LARGE SCALE GENOMIC DNA]</scope>
    <source>
        <strain evidence="2 3">CCUG 52769</strain>
    </source>
</reference>
<dbReference type="InterPro" id="IPR015946">
    <property type="entry name" value="KH_dom-like_a/b"/>
</dbReference>
<dbReference type="Gene3D" id="2.20.25.10">
    <property type="match status" value="1"/>
</dbReference>
<comment type="similarity">
    <text evidence="1">Belongs to the OsmC/Ohr family.</text>
</comment>
<evidence type="ECO:0000256" key="1">
    <source>
        <dbReference type="ARBA" id="ARBA00007378"/>
    </source>
</evidence>